<sequence length="80" mass="8963">MPINIMLAELKETPLAICFEYLTSKFLYKNLAIANNPVLDSFNHMKACLLGINRSGCRLCIQSRVCANSLLINTLSILFI</sequence>
<proteinExistence type="predicted"/>
<evidence type="ECO:0000313" key="2">
    <source>
        <dbReference type="Proteomes" id="UP000078540"/>
    </source>
</evidence>
<organism evidence="1 2">
    <name type="scientific">Atta colombica</name>
    <dbReference type="NCBI Taxonomy" id="520822"/>
    <lineage>
        <taxon>Eukaryota</taxon>
        <taxon>Metazoa</taxon>
        <taxon>Ecdysozoa</taxon>
        <taxon>Arthropoda</taxon>
        <taxon>Hexapoda</taxon>
        <taxon>Insecta</taxon>
        <taxon>Pterygota</taxon>
        <taxon>Neoptera</taxon>
        <taxon>Endopterygota</taxon>
        <taxon>Hymenoptera</taxon>
        <taxon>Apocrita</taxon>
        <taxon>Aculeata</taxon>
        <taxon>Formicoidea</taxon>
        <taxon>Formicidae</taxon>
        <taxon>Myrmicinae</taxon>
        <taxon>Atta</taxon>
    </lineage>
</organism>
<name>A0A151HXX6_9HYME</name>
<dbReference type="Proteomes" id="UP000078540">
    <property type="component" value="Unassembled WGS sequence"/>
</dbReference>
<protein>
    <submittedName>
        <fullName evidence="1">Uncharacterized protein</fullName>
    </submittedName>
</protein>
<reference evidence="1 2" key="1">
    <citation type="submission" date="2015-09" db="EMBL/GenBank/DDBJ databases">
        <title>Atta colombica WGS genome.</title>
        <authorList>
            <person name="Nygaard S."/>
            <person name="Hu H."/>
            <person name="Boomsma J."/>
            <person name="Zhang G."/>
        </authorList>
    </citation>
    <scope>NUCLEOTIDE SEQUENCE [LARGE SCALE GENOMIC DNA]</scope>
    <source>
        <strain evidence="1">Treedump-2</strain>
        <tissue evidence="1">Whole body</tissue>
    </source>
</reference>
<evidence type="ECO:0000313" key="1">
    <source>
        <dbReference type="EMBL" id="KYM75622.1"/>
    </source>
</evidence>
<dbReference type="EMBL" id="KQ976739">
    <property type="protein sequence ID" value="KYM75622.1"/>
    <property type="molecule type" value="Genomic_DNA"/>
</dbReference>
<gene>
    <name evidence="1" type="ORF">ALC53_13971</name>
</gene>
<keyword evidence="2" id="KW-1185">Reference proteome</keyword>
<dbReference type="AlphaFoldDB" id="A0A151HXX6"/>
<accession>A0A151HXX6</accession>